<dbReference type="Gene3D" id="3.40.50.1000">
    <property type="entry name" value="HAD superfamily/HAD-like"/>
    <property type="match status" value="1"/>
</dbReference>
<organism evidence="1 2">
    <name type="scientific">Anaerotruncus colihominis</name>
    <dbReference type="NCBI Taxonomy" id="169435"/>
    <lineage>
        <taxon>Bacteria</taxon>
        <taxon>Bacillati</taxon>
        <taxon>Bacillota</taxon>
        <taxon>Clostridia</taxon>
        <taxon>Eubacteriales</taxon>
        <taxon>Oscillospiraceae</taxon>
        <taxon>Anaerotruncus</taxon>
    </lineage>
</organism>
<protein>
    <submittedName>
        <fullName evidence="1">HAD family phosphatase</fullName>
    </submittedName>
</protein>
<dbReference type="PANTHER" id="PTHR43481:SF4">
    <property type="entry name" value="GLYCEROL-1-PHOSPHATE PHOSPHOHYDROLASE 1-RELATED"/>
    <property type="match status" value="1"/>
</dbReference>
<reference evidence="1 2" key="1">
    <citation type="submission" date="2018-08" db="EMBL/GenBank/DDBJ databases">
        <title>Murine metabolic-syndrome-specific gut microbial biobank.</title>
        <authorList>
            <person name="Liu C."/>
        </authorList>
    </citation>
    <scope>NUCLEOTIDE SEQUENCE [LARGE SCALE GENOMIC DNA]</scope>
    <source>
        <strain evidence="1 2">28</strain>
    </source>
</reference>
<dbReference type="Proteomes" id="UP000446866">
    <property type="component" value="Unassembled WGS sequence"/>
</dbReference>
<dbReference type="InterPro" id="IPR023198">
    <property type="entry name" value="PGP-like_dom2"/>
</dbReference>
<name>A0A845QP24_9FIRM</name>
<dbReference type="InterPro" id="IPR006439">
    <property type="entry name" value="HAD-SF_hydro_IA"/>
</dbReference>
<dbReference type="InterPro" id="IPR023214">
    <property type="entry name" value="HAD_sf"/>
</dbReference>
<dbReference type="InterPro" id="IPR036412">
    <property type="entry name" value="HAD-like_sf"/>
</dbReference>
<dbReference type="GO" id="GO:0050308">
    <property type="term" value="F:sugar-phosphatase activity"/>
    <property type="evidence" value="ECO:0007669"/>
    <property type="project" value="TreeGrafter"/>
</dbReference>
<dbReference type="Pfam" id="PF00702">
    <property type="entry name" value="Hydrolase"/>
    <property type="match status" value="1"/>
</dbReference>
<dbReference type="PRINTS" id="PR00413">
    <property type="entry name" value="HADHALOGNASE"/>
</dbReference>
<accession>A0A845QP24</accession>
<dbReference type="EMBL" id="QXWK01000038">
    <property type="protein sequence ID" value="NBH62811.1"/>
    <property type="molecule type" value="Genomic_DNA"/>
</dbReference>
<sequence length="217" mass="23751">MIKGFVFDMDGLLFDSERIVQRSWNAAGSELGYEGIGEQIYNTLGFNRARRAVYFEEIYGDDFPVEAFQERAARHFVQIVDLEGMSMKEGAREVLKFAKEKGLAVGLATSSSEGYARGNLQRAGIESYFDGLISGNMVGRSKPDPEIYLKACAAIGVAPAEAIAFEDAAAGILSASKAGLRTVMVPDLVQPAEEILEKVWMLKPSLTEALEELKKIL</sequence>
<dbReference type="AlphaFoldDB" id="A0A845QP24"/>
<dbReference type="CDD" id="cd07505">
    <property type="entry name" value="HAD_BPGM-like"/>
    <property type="match status" value="1"/>
</dbReference>
<dbReference type="SFLD" id="SFLDS00003">
    <property type="entry name" value="Haloacid_Dehalogenase"/>
    <property type="match status" value="1"/>
</dbReference>
<dbReference type="InterPro" id="IPR051806">
    <property type="entry name" value="HAD-like_SPP"/>
</dbReference>
<dbReference type="NCBIfam" id="TIGR01509">
    <property type="entry name" value="HAD-SF-IA-v3"/>
    <property type="match status" value="1"/>
</dbReference>
<dbReference type="Gene3D" id="1.10.150.240">
    <property type="entry name" value="Putative phosphatase, domain 2"/>
    <property type="match status" value="1"/>
</dbReference>
<evidence type="ECO:0000313" key="2">
    <source>
        <dbReference type="Proteomes" id="UP000446866"/>
    </source>
</evidence>
<dbReference type="PANTHER" id="PTHR43481">
    <property type="entry name" value="FRUCTOSE-1-PHOSPHATE PHOSPHATASE"/>
    <property type="match status" value="1"/>
</dbReference>
<proteinExistence type="predicted"/>
<dbReference type="SFLD" id="SFLDG01129">
    <property type="entry name" value="C1.5:_HAD__Beta-PGM__Phosphata"/>
    <property type="match status" value="1"/>
</dbReference>
<dbReference type="RefSeq" id="WP_160203096.1">
    <property type="nucleotide sequence ID" value="NZ_QXWK01000038.1"/>
</dbReference>
<gene>
    <name evidence="1" type="ORF">D0435_14260</name>
</gene>
<dbReference type="SUPFAM" id="SSF56784">
    <property type="entry name" value="HAD-like"/>
    <property type="match status" value="1"/>
</dbReference>
<keyword evidence="2" id="KW-1185">Reference proteome</keyword>
<dbReference type="SFLD" id="SFLDG01135">
    <property type="entry name" value="C1.5.6:_HAD__Beta-PGM__Phospha"/>
    <property type="match status" value="1"/>
</dbReference>
<comment type="caution">
    <text evidence="1">The sequence shown here is derived from an EMBL/GenBank/DDBJ whole genome shotgun (WGS) entry which is preliminary data.</text>
</comment>
<evidence type="ECO:0000313" key="1">
    <source>
        <dbReference type="EMBL" id="NBH62811.1"/>
    </source>
</evidence>